<dbReference type="SUPFAM" id="SSF52540">
    <property type="entry name" value="P-loop containing nucleoside triphosphate hydrolases"/>
    <property type="match status" value="2"/>
</dbReference>
<evidence type="ECO:0000256" key="1">
    <source>
        <dbReference type="ARBA" id="ARBA00004202"/>
    </source>
</evidence>
<evidence type="ECO:0000256" key="5">
    <source>
        <dbReference type="ARBA" id="ARBA00022737"/>
    </source>
</evidence>
<accession>A0A239VK71</accession>
<organism evidence="13 14">
    <name type="scientific">Dermatophilus congolensis</name>
    <dbReference type="NCBI Taxonomy" id="1863"/>
    <lineage>
        <taxon>Bacteria</taxon>
        <taxon>Bacillati</taxon>
        <taxon>Actinomycetota</taxon>
        <taxon>Actinomycetes</taxon>
        <taxon>Micrococcales</taxon>
        <taxon>Dermatophilaceae</taxon>
        <taxon>Dermatophilus</taxon>
    </lineage>
</organism>
<dbReference type="InterPro" id="IPR003593">
    <property type="entry name" value="AAA+_ATPase"/>
</dbReference>
<keyword evidence="8" id="KW-1278">Translocase</keyword>
<dbReference type="GO" id="GO:0043190">
    <property type="term" value="C:ATP-binding cassette (ABC) transporter complex"/>
    <property type="evidence" value="ECO:0007669"/>
    <property type="project" value="TreeGrafter"/>
</dbReference>
<evidence type="ECO:0000256" key="6">
    <source>
        <dbReference type="ARBA" id="ARBA00022741"/>
    </source>
</evidence>
<dbReference type="OrthoDB" id="4787388at2"/>
<dbReference type="GO" id="GO:0005524">
    <property type="term" value="F:ATP binding"/>
    <property type="evidence" value="ECO:0007669"/>
    <property type="project" value="UniProtKB-KW"/>
</dbReference>
<dbReference type="AlphaFoldDB" id="A0A239VK71"/>
<sequence>MIDLSNVSWKYPHAEHYTLTNVDLHINAGECVVVCGASGSGKSTLLRLINGLVPHFYDEGDLRGRVTVEGVVTSQADLEAIGRRTGTVQQHPRRQFFTNTVSEELAFAMENFALPVPQIAEQVNADLQILGQNMDVSVPLTSLSGGQQQQVALASSTAHRPRILLLDEPSSNLSTEAIAALRATLERHRAAGMTIVIAEHRLSYLNGLVDRVVIMDSGEISAIWDAERFAATDDAELESLGLRGEVCAAQLATWPAAGLSIADACDVCDVPEGALELRNIECRAGRRTIVAIDRLTLPRATVTALRGSNGAGKSTLARVIAGLRRARGEVRLDGRKLTRGARQRASALVMQDVQRQLFTDTVEAEIELAGRDAARTVAVADLLQAFDLSKLTGRHPLSLSGGEQQRLVIAGSRLAGRPIVIFDEPSSGVDRRHLESIAAHIRSVAADGAVVILISHDEDLLARAADQQITLRALHQGGQPAEERASTAVSSGAHVAL</sequence>
<dbReference type="SMART" id="SM00382">
    <property type="entry name" value="AAA"/>
    <property type="match status" value="2"/>
</dbReference>
<dbReference type="GeneID" id="63459799"/>
<keyword evidence="13" id="KW-0378">Hydrolase</keyword>
<dbReference type="STRING" id="1121387.GCA_000429885_02261"/>
<evidence type="ECO:0000256" key="2">
    <source>
        <dbReference type="ARBA" id="ARBA00005417"/>
    </source>
</evidence>
<dbReference type="EMBL" id="LT906453">
    <property type="protein sequence ID" value="SNV22647.1"/>
    <property type="molecule type" value="Genomic_DNA"/>
</dbReference>
<dbReference type="InterPro" id="IPR050095">
    <property type="entry name" value="ECF_ABC_transporter_ATP-bd"/>
</dbReference>
<evidence type="ECO:0000256" key="8">
    <source>
        <dbReference type="ARBA" id="ARBA00022967"/>
    </source>
</evidence>
<gene>
    <name evidence="13" type="primary">ykoD_2</name>
    <name evidence="13" type="ORF">SAMEA4475696_01595</name>
</gene>
<dbReference type="GO" id="GO:0042626">
    <property type="term" value="F:ATPase-coupled transmembrane transporter activity"/>
    <property type="evidence" value="ECO:0007669"/>
    <property type="project" value="TreeGrafter"/>
</dbReference>
<protein>
    <submittedName>
        <fullName evidence="13">Putative HMP/thiamine import ATP-binding protein YkoD</fullName>
        <ecNumber evidence="13">3.6.3.-</ecNumber>
    </submittedName>
</protein>
<dbReference type="GO" id="GO:0016887">
    <property type="term" value="F:ATP hydrolysis activity"/>
    <property type="evidence" value="ECO:0007669"/>
    <property type="project" value="InterPro"/>
</dbReference>
<dbReference type="Pfam" id="PF00005">
    <property type="entry name" value="ABC_tran"/>
    <property type="match status" value="2"/>
</dbReference>
<keyword evidence="9" id="KW-0472">Membrane</keyword>
<evidence type="ECO:0000256" key="4">
    <source>
        <dbReference type="ARBA" id="ARBA00022475"/>
    </source>
</evidence>
<dbReference type="InterPro" id="IPR015856">
    <property type="entry name" value="ABC_transpr_CbiO/EcfA_su"/>
</dbReference>
<dbReference type="Proteomes" id="UP000242637">
    <property type="component" value="Chromosome 1"/>
</dbReference>
<comment type="similarity">
    <text evidence="2">Belongs to the ABC transporter superfamily.</text>
</comment>
<evidence type="ECO:0000256" key="3">
    <source>
        <dbReference type="ARBA" id="ARBA00022448"/>
    </source>
</evidence>
<dbReference type="Gene3D" id="3.40.50.300">
    <property type="entry name" value="P-loop containing nucleotide triphosphate hydrolases"/>
    <property type="match status" value="2"/>
</dbReference>
<dbReference type="RefSeq" id="WP_084441332.1">
    <property type="nucleotide sequence ID" value="NZ_JAAFNI010000001.1"/>
</dbReference>
<keyword evidence="5" id="KW-0677">Repeat</keyword>
<name>A0A239VK71_9MICO</name>
<evidence type="ECO:0000256" key="10">
    <source>
        <dbReference type="ARBA" id="ARBA00025157"/>
    </source>
</evidence>
<keyword evidence="7 13" id="KW-0067">ATP-binding</keyword>
<reference evidence="13 14" key="1">
    <citation type="submission" date="2017-06" db="EMBL/GenBank/DDBJ databases">
        <authorList>
            <consortium name="Pathogen Informatics"/>
        </authorList>
    </citation>
    <scope>NUCLEOTIDE SEQUENCE [LARGE SCALE GENOMIC DNA]</scope>
    <source>
        <strain evidence="13 14">NCTC13039</strain>
    </source>
</reference>
<feature type="region of interest" description="Disordered" evidence="11">
    <location>
        <begin position="477"/>
        <end position="497"/>
    </location>
</feature>
<evidence type="ECO:0000313" key="14">
    <source>
        <dbReference type="Proteomes" id="UP000242637"/>
    </source>
</evidence>
<keyword evidence="14" id="KW-1185">Reference proteome</keyword>
<proteinExistence type="inferred from homology"/>
<dbReference type="KEGG" id="dco:SAMEA4475696_1595"/>
<keyword evidence="6" id="KW-0547">Nucleotide-binding</keyword>
<evidence type="ECO:0000313" key="13">
    <source>
        <dbReference type="EMBL" id="SNV22647.1"/>
    </source>
</evidence>
<feature type="domain" description="ABC transporter" evidence="12">
    <location>
        <begin position="2"/>
        <end position="242"/>
    </location>
</feature>
<evidence type="ECO:0000256" key="9">
    <source>
        <dbReference type="ARBA" id="ARBA00023136"/>
    </source>
</evidence>
<dbReference type="InterPro" id="IPR027417">
    <property type="entry name" value="P-loop_NTPase"/>
</dbReference>
<evidence type="ECO:0000256" key="7">
    <source>
        <dbReference type="ARBA" id="ARBA00022840"/>
    </source>
</evidence>
<dbReference type="CDD" id="cd03225">
    <property type="entry name" value="ABC_cobalt_CbiO_domain1"/>
    <property type="match status" value="1"/>
</dbReference>
<comment type="function">
    <text evidence="10">Probably part of an ABC transporter complex. Responsible for energy coupling to the transport system.</text>
</comment>
<dbReference type="PANTHER" id="PTHR43553">
    <property type="entry name" value="HEAVY METAL TRANSPORTER"/>
    <property type="match status" value="1"/>
</dbReference>
<evidence type="ECO:0000256" key="11">
    <source>
        <dbReference type="SAM" id="MobiDB-lite"/>
    </source>
</evidence>
<dbReference type="PANTHER" id="PTHR43553:SF23">
    <property type="entry name" value="ABC TRANSPORTER ATP-BINDING COMPONENT"/>
    <property type="match status" value="1"/>
</dbReference>
<dbReference type="EC" id="3.6.3.-" evidence="13"/>
<dbReference type="InterPro" id="IPR003439">
    <property type="entry name" value="ABC_transporter-like_ATP-bd"/>
</dbReference>
<comment type="subcellular location">
    <subcellularLocation>
        <location evidence="1">Cell membrane</location>
        <topology evidence="1">Peripheral membrane protein</topology>
    </subcellularLocation>
</comment>
<keyword evidence="4" id="KW-1003">Cell membrane</keyword>
<feature type="domain" description="ABC transporter" evidence="12">
    <location>
        <begin position="275"/>
        <end position="496"/>
    </location>
</feature>
<dbReference type="PROSITE" id="PS50893">
    <property type="entry name" value="ABC_TRANSPORTER_2"/>
    <property type="match status" value="2"/>
</dbReference>
<evidence type="ECO:0000259" key="12">
    <source>
        <dbReference type="PROSITE" id="PS50893"/>
    </source>
</evidence>
<keyword evidence="3" id="KW-0813">Transport</keyword>